<dbReference type="CDD" id="cd03671">
    <property type="entry name" value="NUDIX_Ap4A_hydrolase_plant_like"/>
    <property type="match status" value="1"/>
</dbReference>
<dbReference type="Gene3D" id="3.90.79.10">
    <property type="entry name" value="Nucleoside Triphosphate Pyrophosphohydrolase"/>
    <property type="match status" value="1"/>
</dbReference>
<evidence type="ECO:0000256" key="2">
    <source>
        <dbReference type="ARBA" id="ARBA00022801"/>
    </source>
</evidence>
<protein>
    <submittedName>
        <fullName evidence="4">RNA pyrophosphohydrolase</fullName>
        <ecNumber evidence="4">3.6.1.-</ecNumber>
    </submittedName>
</protein>
<dbReference type="EC" id="3.6.1.-" evidence="4"/>
<dbReference type="GO" id="GO:0034432">
    <property type="term" value="F:bis(5'-adenosyl)-pentaphosphatase activity"/>
    <property type="evidence" value="ECO:0007669"/>
    <property type="project" value="TreeGrafter"/>
</dbReference>
<dbReference type="Proteomes" id="UP000051298">
    <property type="component" value="Unassembled WGS sequence"/>
</dbReference>
<dbReference type="GO" id="GO:0006753">
    <property type="term" value="P:nucleoside phosphate metabolic process"/>
    <property type="evidence" value="ECO:0007669"/>
    <property type="project" value="TreeGrafter"/>
</dbReference>
<comment type="cofactor">
    <cofactor evidence="1">
        <name>Mn(2+)</name>
        <dbReference type="ChEBI" id="CHEBI:29035"/>
    </cofactor>
</comment>
<dbReference type="InterPro" id="IPR000086">
    <property type="entry name" value="NUDIX_hydrolase_dom"/>
</dbReference>
<dbReference type="PANTHER" id="PTHR11839:SF22">
    <property type="entry name" value="NUDIX HYDROLASE 26, CHLOROPLASTIC"/>
    <property type="match status" value="1"/>
</dbReference>
<feature type="domain" description="Nudix hydrolase" evidence="3">
    <location>
        <begin position="11"/>
        <end position="154"/>
    </location>
</feature>
<gene>
    <name evidence="4" type="primary">rppH</name>
    <name evidence="4" type="ORF">THS5294_01456</name>
</gene>
<dbReference type="InterPro" id="IPR020476">
    <property type="entry name" value="Nudix_hydrolase"/>
</dbReference>
<dbReference type="AlphaFoldDB" id="A0A0P1EZ41"/>
<dbReference type="PANTHER" id="PTHR11839">
    <property type="entry name" value="UDP/ADP-SUGAR PYROPHOSPHATASE"/>
    <property type="match status" value="1"/>
</dbReference>
<accession>A0A0P1EZ41</accession>
<proteinExistence type="predicted"/>
<evidence type="ECO:0000256" key="1">
    <source>
        <dbReference type="ARBA" id="ARBA00001936"/>
    </source>
</evidence>
<reference evidence="4 5" key="1">
    <citation type="submission" date="2015-09" db="EMBL/GenBank/DDBJ databases">
        <authorList>
            <consortium name="Swine Surveillance"/>
        </authorList>
    </citation>
    <scope>NUCLEOTIDE SEQUENCE [LARGE SCALE GENOMIC DNA]</scope>
    <source>
        <strain evidence="4 5">CECT 5294</strain>
    </source>
</reference>
<dbReference type="RefSeq" id="WP_058123208.1">
    <property type="nucleotide sequence ID" value="NZ_CYRX01000025.1"/>
</dbReference>
<keyword evidence="2 4" id="KW-0378">Hydrolase</keyword>
<dbReference type="PRINTS" id="PR00502">
    <property type="entry name" value="NUDIXFAMILY"/>
</dbReference>
<dbReference type="STRING" id="266809.PM03_06320"/>
<dbReference type="GO" id="GO:0008893">
    <property type="term" value="F:guanosine-3',5'-bis(diphosphate) 3'-diphosphatase activity"/>
    <property type="evidence" value="ECO:0007669"/>
    <property type="project" value="TreeGrafter"/>
</dbReference>
<name>A0A0P1EZ41_9RHOB</name>
<dbReference type="Pfam" id="PF00293">
    <property type="entry name" value="NUDIX"/>
    <property type="match status" value="1"/>
</dbReference>
<organism evidence="4 5">
    <name type="scientific">Thalassobacter stenotrophicus</name>
    <dbReference type="NCBI Taxonomy" id="266809"/>
    <lineage>
        <taxon>Bacteria</taxon>
        <taxon>Pseudomonadati</taxon>
        <taxon>Pseudomonadota</taxon>
        <taxon>Alphaproteobacteria</taxon>
        <taxon>Rhodobacterales</taxon>
        <taxon>Roseobacteraceae</taxon>
        <taxon>Thalassobacter</taxon>
    </lineage>
</organism>
<dbReference type="NCBIfam" id="NF001938">
    <property type="entry name" value="PRK00714.1-5"/>
    <property type="match status" value="1"/>
</dbReference>
<dbReference type="InterPro" id="IPR015797">
    <property type="entry name" value="NUDIX_hydrolase-like_dom_sf"/>
</dbReference>
<sequence>MITLEDAAKLPYRPNVGLCLLNPDGLIWAGERIDTPGAWQMPQGGVDAGEDLRTAGLRELEEETGLRADQVDVLGQTATPLRYDLPLDLLPKLWKGRFRGQEQTWFRMRMLAPDTAIVIETEHPEFLRWQWMRGPDLLDAIVPFKRDIYRDVLREFALL</sequence>
<dbReference type="eggNOG" id="COG0494">
    <property type="taxonomic scope" value="Bacteria"/>
</dbReference>
<evidence type="ECO:0000313" key="4">
    <source>
        <dbReference type="EMBL" id="CUH60167.1"/>
    </source>
</evidence>
<evidence type="ECO:0000313" key="5">
    <source>
        <dbReference type="Proteomes" id="UP000051298"/>
    </source>
</evidence>
<dbReference type="EMBL" id="CYRX01000025">
    <property type="protein sequence ID" value="CUH60167.1"/>
    <property type="molecule type" value="Genomic_DNA"/>
</dbReference>
<dbReference type="SUPFAM" id="SSF55811">
    <property type="entry name" value="Nudix"/>
    <property type="match status" value="1"/>
</dbReference>
<dbReference type="PROSITE" id="PS51462">
    <property type="entry name" value="NUDIX"/>
    <property type="match status" value="1"/>
</dbReference>
<dbReference type="InterPro" id="IPR022927">
    <property type="entry name" value="RppH"/>
</dbReference>
<dbReference type="GO" id="GO:0019693">
    <property type="term" value="P:ribose phosphate metabolic process"/>
    <property type="evidence" value="ECO:0007669"/>
    <property type="project" value="TreeGrafter"/>
</dbReference>
<evidence type="ECO:0000259" key="3">
    <source>
        <dbReference type="PROSITE" id="PS51462"/>
    </source>
</evidence>